<dbReference type="AlphaFoldDB" id="A0A1G6XMI8"/>
<accession>A0A1G6XMI8</accession>
<evidence type="ECO:0000313" key="2">
    <source>
        <dbReference type="EMBL" id="SDD79380.1"/>
    </source>
</evidence>
<dbReference type="GO" id="GO:0005506">
    <property type="term" value="F:iron ion binding"/>
    <property type="evidence" value="ECO:0007669"/>
    <property type="project" value="TreeGrafter"/>
</dbReference>
<dbReference type="OrthoDB" id="9806017at2"/>
<dbReference type="EMBL" id="FNAD01000007">
    <property type="protein sequence ID" value="SDD79380.1"/>
    <property type="molecule type" value="Genomic_DNA"/>
</dbReference>
<dbReference type="PANTHER" id="PTHR35177">
    <property type="entry name" value="HYDROGENASE MATURATION FACTOR HYBG"/>
    <property type="match status" value="1"/>
</dbReference>
<dbReference type="PRINTS" id="PR00445">
    <property type="entry name" value="HUPFHYPC"/>
</dbReference>
<dbReference type="PANTHER" id="PTHR35177:SF2">
    <property type="entry name" value="HYDROGENASE MATURATION FACTOR HYBG"/>
    <property type="match status" value="1"/>
</dbReference>
<dbReference type="Proteomes" id="UP000198949">
    <property type="component" value="Unassembled WGS sequence"/>
</dbReference>
<dbReference type="Gene3D" id="2.30.30.140">
    <property type="match status" value="1"/>
</dbReference>
<name>A0A1G6XMI8_9ACTN</name>
<protein>
    <submittedName>
        <fullName evidence="2">Hydrogenase expression/formation protein HypC</fullName>
    </submittedName>
</protein>
<evidence type="ECO:0000256" key="1">
    <source>
        <dbReference type="ARBA" id="ARBA00006018"/>
    </source>
</evidence>
<proteinExistence type="inferred from homology"/>
<dbReference type="GO" id="GO:1902670">
    <property type="term" value="F:carbon dioxide binding"/>
    <property type="evidence" value="ECO:0007669"/>
    <property type="project" value="TreeGrafter"/>
</dbReference>
<keyword evidence="3" id="KW-1185">Reference proteome</keyword>
<comment type="similarity">
    <text evidence="1">Belongs to the HupF/HypC family.</text>
</comment>
<organism evidence="2 3">
    <name type="scientific">Glycomyces harbinensis</name>
    <dbReference type="NCBI Taxonomy" id="58114"/>
    <lineage>
        <taxon>Bacteria</taxon>
        <taxon>Bacillati</taxon>
        <taxon>Actinomycetota</taxon>
        <taxon>Actinomycetes</taxon>
        <taxon>Glycomycetales</taxon>
        <taxon>Glycomycetaceae</taxon>
        <taxon>Glycomyces</taxon>
    </lineage>
</organism>
<sequence length="83" mass="8601">MCLGIPGEIIAADGGVPPMGTVDFGGVRREVCLVYTPEAVVGDFVVVHVGFAISLIRPDEAARTLAVIRALPGALEAELGVER</sequence>
<dbReference type="InterPro" id="IPR001109">
    <property type="entry name" value="Hydrogenase_HupF/HypC"/>
</dbReference>
<dbReference type="NCBIfam" id="TIGR00074">
    <property type="entry name" value="hypC_hupF"/>
    <property type="match status" value="1"/>
</dbReference>
<gene>
    <name evidence="2" type="ORF">SAMN05216270_107249</name>
</gene>
<reference evidence="3" key="1">
    <citation type="submission" date="2016-10" db="EMBL/GenBank/DDBJ databases">
        <authorList>
            <person name="Varghese N."/>
            <person name="Submissions S."/>
        </authorList>
    </citation>
    <scope>NUCLEOTIDE SEQUENCE [LARGE SCALE GENOMIC DNA]</scope>
    <source>
        <strain evidence="3">CGMCC 4.3516</strain>
    </source>
</reference>
<dbReference type="STRING" id="58114.SAMN05216270_107249"/>
<dbReference type="SUPFAM" id="SSF159127">
    <property type="entry name" value="HupF/HypC-like"/>
    <property type="match status" value="1"/>
</dbReference>
<dbReference type="Pfam" id="PF01455">
    <property type="entry name" value="HupF_HypC"/>
    <property type="match status" value="1"/>
</dbReference>
<dbReference type="RefSeq" id="WP_091035767.1">
    <property type="nucleotide sequence ID" value="NZ_FNAD01000007.1"/>
</dbReference>
<evidence type="ECO:0000313" key="3">
    <source>
        <dbReference type="Proteomes" id="UP000198949"/>
    </source>
</evidence>
<dbReference type="GO" id="GO:0051604">
    <property type="term" value="P:protein maturation"/>
    <property type="evidence" value="ECO:0007669"/>
    <property type="project" value="TreeGrafter"/>
</dbReference>